<protein>
    <submittedName>
        <fullName evidence="3">Alpha/beta hydrolase fold domain-containing protein</fullName>
    </submittedName>
</protein>
<dbReference type="RefSeq" id="WP_386357295.1">
    <property type="nucleotide sequence ID" value="NZ_JBHSFG010000129.1"/>
</dbReference>
<comment type="caution">
    <text evidence="3">The sequence shown here is derived from an EMBL/GenBank/DDBJ whole genome shotgun (WGS) entry which is preliminary data.</text>
</comment>
<dbReference type="InterPro" id="IPR029058">
    <property type="entry name" value="AB_hydrolase_fold"/>
</dbReference>
<evidence type="ECO:0000259" key="2">
    <source>
        <dbReference type="Pfam" id="PF07859"/>
    </source>
</evidence>
<keyword evidence="1 3" id="KW-0378">Hydrolase</keyword>
<keyword evidence="4" id="KW-1185">Reference proteome</keyword>
<dbReference type="PANTHER" id="PTHR48081">
    <property type="entry name" value="AB HYDROLASE SUPERFAMILY PROTEIN C4A8.06C"/>
    <property type="match status" value="1"/>
</dbReference>
<dbReference type="Pfam" id="PF07859">
    <property type="entry name" value="Abhydrolase_3"/>
    <property type="match status" value="1"/>
</dbReference>
<dbReference type="InterPro" id="IPR013094">
    <property type="entry name" value="AB_hydrolase_3"/>
</dbReference>
<reference evidence="4" key="1">
    <citation type="journal article" date="2019" name="Int. J. Syst. Evol. Microbiol.">
        <title>The Global Catalogue of Microorganisms (GCM) 10K type strain sequencing project: providing services to taxonomists for standard genome sequencing and annotation.</title>
        <authorList>
            <consortium name="The Broad Institute Genomics Platform"/>
            <consortium name="The Broad Institute Genome Sequencing Center for Infectious Disease"/>
            <person name="Wu L."/>
            <person name="Ma J."/>
        </authorList>
    </citation>
    <scope>NUCLEOTIDE SEQUENCE [LARGE SCALE GENOMIC DNA]</scope>
    <source>
        <strain evidence="4">DT43</strain>
    </source>
</reference>
<dbReference type="GO" id="GO:0016787">
    <property type="term" value="F:hydrolase activity"/>
    <property type="evidence" value="ECO:0007669"/>
    <property type="project" value="UniProtKB-KW"/>
</dbReference>
<gene>
    <name evidence="3" type="ORF">ACFPH6_51685</name>
</gene>
<sequence>MGPIAPENTMTYRFDPELAPWAAMLPDLDMTDPAAARETLTQVAAQLPPYESAAPLTVEDTSVPGPPGAPDVPVRVYAPAERQEPLPGLLGLHSGGFMAGGLDTLDAACREIADQVGAVVVSVDYRLAPEHPFPAGVEDAYAALVWLAKEAGRLGVDPGRLGVFGESAGGGLAAATALLARDRSGPELCYQVLDSPELDDRLDTPSMRSFTDTPVWTRPKAVLSWKYYLGEAAGGPDVSAYAAPARAEDLSGLPPAWVAVSEFDPLRDEGITYAQRLVQAGVPTELHLYPGTFHGAFVVPGAAVSERMGTDRIAALRRGLGCA</sequence>
<dbReference type="InterPro" id="IPR050300">
    <property type="entry name" value="GDXG_lipolytic_enzyme"/>
</dbReference>
<feature type="domain" description="Alpha/beta hydrolase fold-3" evidence="2">
    <location>
        <begin position="90"/>
        <end position="296"/>
    </location>
</feature>
<dbReference type="Proteomes" id="UP001596012">
    <property type="component" value="Unassembled WGS sequence"/>
</dbReference>
<name>A0ABV8Z5U0_9ACTN</name>
<evidence type="ECO:0000313" key="4">
    <source>
        <dbReference type="Proteomes" id="UP001596012"/>
    </source>
</evidence>
<dbReference type="SUPFAM" id="SSF53474">
    <property type="entry name" value="alpha/beta-Hydrolases"/>
    <property type="match status" value="1"/>
</dbReference>
<evidence type="ECO:0000313" key="3">
    <source>
        <dbReference type="EMBL" id="MFC4472828.1"/>
    </source>
</evidence>
<evidence type="ECO:0000256" key="1">
    <source>
        <dbReference type="ARBA" id="ARBA00022801"/>
    </source>
</evidence>
<dbReference type="EMBL" id="JBHSFG010000129">
    <property type="protein sequence ID" value="MFC4472828.1"/>
    <property type="molecule type" value="Genomic_DNA"/>
</dbReference>
<accession>A0ABV8Z5U0</accession>
<proteinExistence type="predicted"/>
<organism evidence="3 4">
    <name type="scientific">Streptomyces xiangluensis</name>
    <dbReference type="NCBI Taxonomy" id="2665720"/>
    <lineage>
        <taxon>Bacteria</taxon>
        <taxon>Bacillati</taxon>
        <taxon>Actinomycetota</taxon>
        <taxon>Actinomycetes</taxon>
        <taxon>Kitasatosporales</taxon>
        <taxon>Streptomycetaceae</taxon>
        <taxon>Streptomyces</taxon>
    </lineage>
</organism>
<dbReference type="PANTHER" id="PTHR48081:SF8">
    <property type="entry name" value="ALPHA_BETA HYDROLASE FOLD-3 DOMAIN-CONTAINING PROTEIN-RELATED"/>
    <property type="match status" value="1"/>
</dbReference>
<dbReference type="Gene3D" id="3.40.50.1820">
    <property type="entry name" value="alpha/beta hydrolase"/>
    <property type="match status" value="1"/>
</dbReference>